<organism evidence="1 2">
    <name type="scientific">Phytophthora nicotianae P1976</name>
    <dbReference type="NCBI Taxonomy" id="1317066"/>
    <lineage>
        <taxon>Eukaryota</taxon>
        <taxon>Sar</taxon>
        <taxon>Stramenopiles</taxon>
        <taxon>Oomycota</taxon>
        <taxon>Peronosporomycetes</taxon>
        <taxon>Peronosporales</taxon>
        <taxon>Peronosporaceae</taxon>
        <taxon>Phytophthora</taxon>
    </lineage>
</organism>
<proteinExistence type="predicted"/>
<gene>
    <name evidence="1" type="ORF">F444_00556</name>
</gene>
<sequence length="87" mass="9366">MPSGGEIAVLQQAPSSVLTFAYARYGSTQETVDGRMIDKWLGPGGPRHRNYVVTPPWWWIVGVVGNGTPAISPRSGEGTGLVRIPIF</sequence>
<protein>
    <submittedName>
        <fullName evidence="1">Uncharacterized protein</fullName>
    </submittedName>
</protein>
<name>A0A081B3W1_PHYNI</name>
<evidence type="ECO:0000313" key="2">
    <source>
        <dbReference type="Proteomes" id="UP000028582"/>
    </source>
</evidence>
<comment type="caution">
    <text evidence="1">The sequence shown here is derived from an EMBL/GenBank/DDBJ whole genome shotgun (WGS) entry which is preliminary data.</text>
</comment>
<accession>A0A081B3W1</accession>
<dbReference type="AlphaFoldDB" id="A0A081B3W1"/>
<dbReference type="Proteomes" id="UP000028582">
    <property type="component" value="Unassembled WGS sequence"/>
</dbReference>
<evidence type="ECO:0000313" key="1">
    <source>
        <dbReference type="EMBL" id="ETO85822.1"/>
    </source>
</evidence>
<dbReference type="EMBL" id="ANJA01000125">
    <property type="protein sequence ID" value="ETO85822.1"/>
    <property type="molecule type" value="Genomic_DNA"/>
</dbReference>
<reference evidence="1 2" key="1">
    <citation type="submission" date="2013-11" db="EMBL/GenBank/DDBJ databases">
        <title>The Genome Sequence of Phytophthora parasitica P1976.</title>
        <authorList>
            <consortium name="The Broad Institute Genomics Platform"/>
            <person name="Russ C."/>
            <person name="Tyler B."/>
            <person name="Panabieres F."/>
            <person name="Shan W."/>
            <person name="Tripathy S."/>
            <person name="Grunwald N."/>
            <person name="Machado M."/>
            <person name="Johnson C.S."/>
            <person name="Walker B."/>
            <person name="Young S."/>
            <person name="Zeng Q."/>
            <person name="Gargeya S."/>
            <person name="Fitzgerald M."/>
            <person name="Haas B."/>
            <person name="Abouelleil A."/>
            <person name="Allen A.W."/>
            <person name="Alvarado L."/>
            <person name="Arachchi H.M."/>
            <person name="Berlin A.M."/>
            <person name="Chapman S.B."/>
            <person name="Gainer-Dewar J."/>
            <person name="Goldberg J."/>
            <person name="Griggs A."/>
            <person name="Gujja S."/>
            <person name="Hansen M."/>
            <person name="Howarth C."/>
            <person name="Imamovic A."/>
            <person name="Ireland A."/>
            <person name="Larimer J."/>
            <person name="McCowan C."/>
            <person name="Murphy C."/>
            <person name="Pearson M."/>
            <person name="Poon T.W."/>
            <person name="Priest M."/>
            <person name="Roberts A."/>
            <person name="Saif S."/>
            <person name="Shea T."/>
            <person name="Sisk P."/>
            <person name="Sykes S."/>
            <person name="Wortman J."/>
            <person name="Nusbaum C."/>
            <person name="Birren B."/>
        </authorList>
    </citation>
    <scope>NUCLEOTIDE SEQUENCE [LARGE SCALE GENOMIC DNA]</scope>
    <source>
        <strain evidence="1 2">P1976</strain>
    </source>
</reference>